<keyword evidence="2" id="KW-1185">Reference proteome</keyword>
<dbReference type="EMBL" id="JAVFWL010000002">
    <property type="protein sequence ID" value="KAK6734905.1"/>
    <property type="molecule type" value="Genomic_DNA"/>
</dbReference>
<dbReference type="Proteomes" id="UP001303046">
    <property type="component" value="Unassembled WGS sequence"/>
</dbReference>
<evidence type="ECO:0000313" key="1">
    <source>
        <dbReference type="EMBL" id="KAK6734905.1"/>
    </source>
</evidence>
<name>A0ABR1C9T9_NECAM</name>
<reference evidence="1 2" key="1">
    <citation type="submission" date="2023-08" db="EMBL/GenBank/DDBJ databases">
        <title>A Necator americanus chromosomal reference genome.</title>
        <authorList>
            <person name="Ilik V."/>
            <person name="Petrzelkova K.J."/>
            <person name="Pardy F."/>
            <person name="Fuh T."/>
            <person name="Niatou-Singa F.S."/>
            <person name="Gouil Q."/>
            <person name="Baker L."/>
            <person name="Ritchie M.E."/>
            <person name="Jex A.R."/>
            <person name="Gazzola D."/>
            <person name="Li H."/>
            <person name="Toshio Fujiwara R."/>
            <person name="Zhan B."/>
            <person name="Aroian R.V."/>
            <person name="Pafco B."/>
            <person name="Schwarz E.M."/>
        </authorList>
    </citation>
    <scope>NUCLEOTIDE SEQUENCE [LARGE SCALE GENOMIC DNA]</scope>
    <source>
        <strain evidence="1 2">Aroian</strain>
        <tissue evidence="1">Whole animal</tissue>
    </source>
</reference>
<evidence type="ECO:0000313" key="2">
    <source>
        <dbReference type="Proteomes" id="UP001303046"/>
    </source>
</evidence>
<gene>
    <name evidence="1" type="primary">Necator_chrII.g6020</name>
    <name evidence="1" type="ORF">RB195_018227</name>
</gene>
<sequence>MDGGRTLPVQFHHRRHYAKKSGSAYCRYNPSTIKVPLTDLDNVYSRKSARNLNMLSMFYRSWILPTDYACALIIVSRARDLELE</sequence>
<organism evidence="1 2">
    <name type="scientific">Necator americanus</name>
    <name type="common">Human hookworm</name>
    <dbReference type="NCBI Taxonomy" id="51031"/>
    <lineage>
        <taxon>Eukaryota</taxon>
        <taxon>Metazoa</taxon>
        <taxon>Ecdysozoa</taxon>
        <taxon>Nematoda</taxon>
        <taxon>Chromadorea</taxon>
        <taxon>Rhabditida</taxon>
        <taxon>Rhabditina</taxon>
        <taxon>Rhabditomorpha</taxon>
        <taxon>Strongyloidea</taxon>
        <taxon>Ancylostomatidae</taxon>
        <taxon>Bunostominae</taxon>
        <taxon>Necator</taxon>
    </lineage>
</organism>
<proteinExistence type="predicted"/>
<protein>
    <submittedName>
        <fullName evidence="1">Uncharacterized protein</fullName>
    </submittedName>
</protein>
<accession>A0ABR1C9T9</accession>
<comment type="caution">
    <text evidence="1">The sequence shown here is derived from an EMBL/GenBank/DDBJ whole genome shotgun (WGS) entry which is preliminary data.</text>
</comment>